<reference evidence="1 2" key="1">
    <citation type="journal article" date="2022" name="New Phytol.">
        <title>Ecological generalism drives hyperdiversity of secondary metabolite gene clusters in xylarialean endophytes.</title>
        <authorList>
            <person name="Franco M.E.E."/>
            <person name="Wisecaver J.H."/>
            <person name="Arnold A.E."/>
            <person name="Ju Y.M."/>
            <person name="Slot J.C."/>
            <person name="Ahrendt S."/>
            <person name="Moore L.P."/>
            <person name="Eastman K.E."/>
            <person name="Scott K."/>
            <person name="Konkel Z."/>
            <person name="Mondo S.J."/>
            <person name="Kuo A."/>
            <person name="Hayes R.D."/>
            <person name="Haridas S."/>
            <person name="Andreopoulos B."/>
            <person name="Riley R."/>
            <person name="LaButti K."/>
            <person name="Pangilinan J."/>
            <person name="Lipzen A."/>
            <person name="Amirebrahimi M."/>
            <person name="Yan J."/>
            <person name="Adam C."/>
            <person name="Keymanesh K."/>
            <person name="Ng V."/>
            <person name="Louie K."/>
            <person name="Northen T."/>
            <person name="Drula E."/>
            <person name="Henrissat B."/>
            <person name="Hsieh H.M."/>
            <person name="Youens-Clark K."/>
            <person name="Lutzoni F."/>
            <person name="Miadlikowska J."/>
            <person name="Eastwood D.C."/>
            <person name="Hamelin R.C."/>
            <person name="Grigoriev I.V."/>
            <person name="U'Ren J.M."/>
        </authorList>
    </citation>
    <scope>NUCLEOTIDE SEQUENCE [LARGE SCALE GENOMIC DNA]</scope>
    <source>
        <strain evidence="1 2">ER1909</strain>
    </source>
</reference>
<protein>
    <submittedName>
        <fullName evidence="1">Mss4-like protein</fullName>
    </submittedName>
</protein>
<dbReference type="EMBL" id="MU394323">
    <property type="protein sequence ID" value="KAI6085673.1"/>
    <property type="molecule type" value="Genomic_DNA"/>
</dbReference>
<accession>A0ACC0CZE0</accession>
<comment type="caution">
    <text evidence="1">The sequence shown here is derived from an EMBL/GenBank/DDBJ whole genome shotgun (WGS) entry which is preliminary data.</text>
</comment>
<organism evidence="1 2">
    <name type="scientific">Hypoxylon rubiginosum</name>
    <dbReference type="NCBI Taxonomy" id="110542"/>
    <lineage>
        <taxon>Eukaryota</taxon>
        <taxon>Fungi</taxon>
        <taxon>Dikarya</taxon>
        <taxon>Ascomycota</taxon>
        <taxon>Pezizomycotina</taxon>
        <taxon>Sordariomycetes</taxon>
        <taxon>Xylariomycetidae</taxon>
        <taxon>Xylariales</taxon>
        <taxon>Hypoxylaceae</taxon>
        <taxon>Hypoxylon</taxon>
    </lineage>
</organism>
<evidence type="ECO:0000313" key="2">
    <source>
        <dbReference type="Proteomes" id="UP001497680"/>
    </source>
</evidence>
<sequence>MIPLPNYVCLFNIIFRYKSLAITIMPTGSCLCGEIKISYEGNPSFRAICYCHDDRKMAMTQVYQVPKENFKVVQGEPKTYTKVSDHGNEISNHFCGTCGTTLFRTGGNEHVLDKVGLRAGVLDDQSLLDTPPGIEVYVEKRPPWIKQIEGAMQMSGKYEVLSQ</sequence>
<keyword evidence="2" id="KW-1185">Reference proteome</keyword>
<proteinExistence type="predicted"/>
<gene>
    <name evidence="1" type="ORF">F4821DRAFT_147386</name>
</gene>
<dbReference type="Proteomes" id="UP001497680">
    <property type="component" value="Unassembled WGS sequence"/>
</dbReference>
<evidence type="ECO:0000313" key="1">
    <source>
        <dbReference type="EMBL" id="KAI6085673.1"/>
    </source>
</evidence>
<name>A0ACC0CZE0_9PEZI</name>